<dbReference type="EMBL" id="CP039375">
    <property type="protein sequence ID" value="QCD66007.1"/>
    <property type="molecule type" value="Genomic_DNA"/>
</dbReference>
<evidence type="ECO:0000256" key="2">
    <source>
        <dbReference type="SAM" id="Phobius"/>
    </source>
</evidence>
<feature type="transmembrane region" description="Helical" evidence="2">
    <location>
        <begin position="12"/>
        <end position="33"/>
    </location>
</feature>
<proteinExistence type="predicted"/>
<dbReference type="RefSeq" id="WP_015762390.1">
    <property type="nucleotide sequence ID" value="NZ_CP039375.1"/>
</dbReference>
<evidence type="ECO:0000256" key="1">
    <source>
        <dbReference type="SAM" id="MobiDB-lite"/>
    </source>
</evidence>
<feature type="compositionally biased region" description="Polar residues" evidence="1">
    <location>
        <begin position="82"/>
        <end position="97"/>
    </location>
</feature>
<feature type="compositionally biased region" description="Low complexity" evidence="1">
    <location>
        <begin position="107"/>
        <end position="136"/>
    </location>
</feature>
<dbReference type="GeneID" id="42179324"/>
<feature type="compositionally biased region" description="Acidic residues" evidence="1">
    <location>
        <begin position="137"/>
        <end position="146"/>
    </location>
</feature>
<feature type="transmembrane region" description="Helical" evidence="2">
    <location>
        <begin position="45"/>
        <end position="71"/>
    </location>
</feature>
<feature type="region of interest" description="Disordered" evidence="1">
    <location>
        <begin position="82"/>
        <end position="150"/>
    </location>
</feature>
<evidence type="ECO:0000313" key="3">
    <source>
        <dbReference type="EMBL" id="QCD66007.1"/>
    </source>
</evidence>
<keyword evidence="2" id="KW-1133">Transmembrane helix</keyword>
<reference evidence="3 4" key="2">
    <citation type="submission" date="2019-04" db="EMBL/GenBank/DDBJ databases">
        <authorList>
            <person name="Yang S."/>
            <person name="Wei W."/>
        </authorList>
    </citation>
    <scope>NUCLEOTIDE SEQUENCE [LARGE SCALE GENOMIC DNA]</scope>
    <source>
        <strain evidence="4">ZP60</strain>
    </source>
</reference>
<evidence type="ECO:0000313" key="4">
    <source>
        <dbReference type="Proteomes" id="UP000297053"/>
    </source>
</evidence>
<accession>A0A4D6KDU8</accession>
<organism evidence="3 4">
    <name type="scientific">Halomicrobium mukohataei</name>
    <dbReference type="NCBI Taxonomy" id="57705"/>
    <lineage>
        <taxon>Archaea</taxon>
        <taxon>Methanobacteriati</taxon>
        <taxon>Methanobacteriota</taxon>
        <taxon>Stenosarchaea group</taxon>
        <taxon>Halobacteria</taxon>
        <taxon>Halobacteriales</taxon>
        <taxon>Haloarculaceae</taxon>
        <taxon>Halomicrobium</taxon>
    </lineage>
</organism>
<dbReference type="OMA" id="WNTDEYP"/>
<keyword evidence="2" id="KW-0472">Membrane</keyword>
<keyword evidence="2" id="KW-0812">Transmembrane</keyword>
<reference evidence="3 4" key="1">
    <citation type="submission" date="2019-04" db="EMBL/GenBank/DDBJ databases">
        <title>Complete genome sequence of Arthrobacter sp. ZXY-2 associated with effective atrazine degradation and salt adaptation.</title>
        <authorList>
            <person name="Zhao X."/>
        </authorList>
    </citation>
    <scope>NUCLEOTIDE SEQUENCE [LARGE SCALE GENOMIC DNA]</scope>
    <source>
        <strain evidence="4">ZP60</strain>
    </source>
</reference>
<dbReference type="Proteomes" id="UP000297053">
    <property type="component" value="Chromosome"/>
</dbReference>
<protein>
    <submittedName>
        <fullName evidence="3">Uncharacterized protein</fullName>
    </submittedName>
</protein>
<dbReference type="AlphaFoldDB" id="A0A4D6KDU8"/>
<dbReference type="KEGG" id="halz:E5139_10270"/>
<gene>
    <name evidence="3" type="ORF">E5139_10270</name>
</gene>
<name>A0A4D6KDU8_9EURY</name>
<sequence>MDMVSNPAVRLLALAVFPITVPIAVWTNAGGYADKFASMPGIQKGGGAISGLIALFYIAFLLSLVGGVGALTSTVDIDNTLNASGGSDEQQAETSTPQPEPITPNQSEAPTRTSTPTATRTPTQTPEDTPVKTETTSTDDQEDSTNETELRRFRYDQFMDAYENITHIDGFTGTRYTVNASNESATFYWVTNPKNMTRWMSENKNAMVHYAGLSESLRESDRHPVSQIPKHLKFVVLTPEGEVYQTSYVEYMSAWRFTKDVMGGFSYHAIFYEHAKPGPAHPNYEANQTATATGG</sequence>